<evidence type="ECO:0000256" key="1">
    <source>
        <dbReference type="SAM" id="MobiDB-lite"/>
    </source>
</evidence>
<feature type="compositionally biased region" description="Acidic residues" evidence="1">
    <location>
        <begin position="62"/>
        <end position="78"/>
    </location>
</feature>
<reference evidence="2" key="2">
    <citation type="submission" date="2019-07" db="EMBL/GenBank/DDBJ databases">
        <authorList>
            <person name="Yang Y."/>
            <person name="Bocs S."/>
            <person name="Baudouin L."/>
        </authorList>
    </citation>
    <scope>NUCLEOTIDE SEQUENCE</scope>
    <source>
        <tissue evidence="2">Spear leaf of Hainan Tall coconut</tissue>
    </source>
</reference>
<gene>
    <name evidence="2" type="ORF">COCNU_01G016430</name>
</gene>
<accession>A0A8K0HWZ7</accession>
<name>A0A8K0HWZ7_COCNU</name>
<evidence type="ECO:0000313" key="2">
    <source>
        <dbReference type="EMBL" id="KAG1327709.1"/>
    </source>
</evidence>
<keyword evidence="3" id="KW-1185">Reference proteome</keyword>
<organism evidence="2 3">
    <name type="scientific">Cocos nucifera</name>
    <name type="common">Coconut palm</name>
    <dbReference type="NCBI Taxonomy" id="13894"/>
    <lineage>
        <taxon>Eukaryota</taxon>
        <taxon>Viridiplantae</taxon>
        <taxon>Streptophyta</taxon>
        <taxon>Embryophyta</taxon>
        <taxon>Tracheophyta</taxon>
        <taxon>Spermatophyta</taxon>
        <taxon>Magnoliopsida</taxon>
        <taxon>Liliopsida</taxon>
        <taxon>Arecaceae</taxon>
        <taxon>Arecoideae</taxon>
        <taxon>Cocoseae</taxon>
        <taxon>Attaleinae</taxon>
        <taxon>Cocos</taxon>
    </lineage>
</organism>
<proteinExistence type="predicted"/>
<dbReference type="EMBL" id="CM017872">
    <property type="protein sequence ID" value="KAG1327709.1"/>
    <property type="molecule type" value="Genomic_DNA"/>
</dbReference>
<reference evidence="2" key="1">
    <citation type="journal article" date="2017" name="Gigascience">
        <title>The genome draft of coconut (Cocos nucifera).</title>
        <authorList>
            <person name="Xiao Y."/>
            <person name="Xu P."/>
            <person name="Fan H."/>
            <person name="Baudouin L."/>
            <person name="Xia W."/>
            <person name="Bocs S."/>
            <person name="Xu J."/>
            <person name="Li Q."/>
            <person name="Guo A."/>
            <person name="Zhou L."/>
            <person name="Li J."/>
            <person name="Wu Y."/>
            <person name="Ma Z."/>
            <person name="Armero A."/>
            <person name="Issali A.E."/>
            <person name="Liu N."/>
            <person name="Peng M."/>
            <person name="Yang Y."/>
        </authorList>
    </citation>
    <scope>NUCLEOTIDE SEQUENCE</scope>
    <source>
        <tissue evidence="2">Spear leaf of Hainan Tall coconut</tissue>
    </source>
</reference>
<comment type="caution">
    <text evidence="2">The sequence shown here is derived from an EMBL/GenBank/DDBJ whole genome shotgun (WGS) entry which is preliminary data.</text>
</comment>
<dbReference type="AlphaFoldDB" id="A0A8K0HWZ7"/>
<protein>
    <submittedName>
        <fullName evidence="2">Uncharacterized protein</fullName>
    </submittedName>
</protein>
<evidence type="ECO:0000313" key="3">
    <source>
        <dbReference type="Proteomes" id="UP000797356"/>
    </source>
</evidence>
<feature type="region of interest" description="Disordered" evidence="1">
    <location>
        <begin position="58"/>
        <end position="89"/>
    </location>
</feature>
<sequence length="89" mass="10387">MPKVVDQMVDLDPRRITICSLTSRGCIVRRWRHRRPRRTFKPRSTIFKRGSMRCFDKALDKEPEEGSSSSEEEVEEDGGQPLSLTKECF</sequence>
<dbReference type="Proteomes" id="UP000797356">
    <property type="component" value="Chromosome 1"/>
</dbReference>